<feature type="compositionally biased region" description="Polar residues" evidence="1">
    <location>
        <begin position="623"/>
        <end position="633"/>
    </location>
</feature>
<dbReference type="EMBL" id="JAVDWW010000015">
    <property type="protein sequence ID" value="MDR7172886.1"/>
    <property type="molecule type" value="Genomic_DNA"/>
</dbReference>
<feature type="region of interest" description="Disordered" evidence="1">
    <location>
        <begin position="2113"/>
        <end position="2148"/>
    </location>
</feature>
<feature type="compositionally biased region" description="Low complexity" evidence="1">
    <location>
        <begin position="457"/>
        <end position="470"/>
    </location>
</feature>
<organism evidence="4 5">
    <name type="scientific">Nocardia kruczakiae</name>
    <dbReference type="NCBI Taxonomy" id="261477"/>
    <lineage>
        <taxon>Bacteria</taxon>
        <taxon>Bacillati</taxon>
        <taxon>Actinomycetota</taxon>
        <taxon>Actinomycetes</taxon>
        <taxon>Mycobacteriales</taxon>
        <taxon>Nocardiaceae</taxon>
        <taxon>Nocardia</taxon>
    </lineage>
</organism>
<feature type="region of interest" description="Disordered" evidence="1">
    <location>
        <begin position="1638"/>
        <end position="1930"/>
    </location>
</feature>
<feature type="compositionally biased region" description="Low complexity" evidence="1">
    <location>
        <begin position="634"/>
        <end position="649"/>
    </location>
</feature>
<evidence type="ECO:0000313" key="4">
    <source>
        <dbReference type="EMBL" id="MDR7172886.1"/>
    </source>
</evidence>
<reference evidence="4 5" key="1">
    <citation type="submission" date="2023-07" db="EMBL/GenBank/DDBJ databases">
        <title>Sorghum-associated microbial communities from plants grown in Nebraska, USA.</title>
        <authorList>
            <person name="Schachtman D."/>
        </authorList>
    </citation>
    <scope>NUCLEOTIDE SEQUENCE [LARGE SCALE GENOMIC DNA]</scope>
    <source>
        <strain evidence="4 5">4272</strain>
    </source>
</reference>
<sequence>MTLWRPPIPDFLMDFVLGHWPEGDEDAMRRVADHWKTMAKALKELQDPADHAMNTALAAVDGKIHDAMSSYWQDVAGGDGSDLQNLIKLCENYATQLEHGATDIEHAKLTIYISLGAMLAMAFVPGVGELVDAAAAAAVRLVIRKAVQELIDKIAMKGATFLAERAGLEVASKLGVNAASNLALKAGKGAVIGASLGAGTDLAAQGIEIAENHRDGGINWASVGTAAGAGATAGAIAAPIGEKFTAGLAGRLGTDAQANNLGGIFTRAAGEMPGNVLGNAAASAAVSGGHIDPHSLLEGAGGGLSRGEGHNTGPHADTAPAPTTTTSHSGDNTATPSAPPAATAATPTEANTTHTGTTPAASHPDTAAASASTTAAGVQEPSDANAANHLPTNTAPTGSAAPGQHETHSAPADPGRPSSDATANPAPDRSAANPTPQTASPVGGPERSAAATPGSVTPPRATTTADRPNPLSSNGSQRTSATPSGHPADSLGSARPTTEHSPARSRPDTDLASPPRDHSSAPERLERPSSPDRPTPRPEHETGAGSSEPAAGRAHDRTNIGREITRLPGETTPHESTPRSSSTDPARLEPQQQTQPPSVFTTPHEPPGTASRASTERPPTSPKPESTSRNSATANERNANPPGEAPAAGDYSGARRHHASDIASARDASGPESATNAAPRRRDDIPDIAGIPERPPVPRAHPREVDLAGLSDHEVQLAREYADTRGVPFHEVVEGLRSGKYKPTRWELVKCAAPRLQDQHPELHETPVTLTSEYLSGVVANRIFEPRNQRHYASVESDTFTPGCPDDELPGHLTRTAPDHALDAALAPVDPSNIFVALADDGLTPLWRDLQTDDAYLDAKNALFRMDSRGPEIFGPGMASRDPDNLNIAAHVGSTSDAQPDGFVSLSNSPERTVSRERDIAGNDLERLARLGGLERLPDGTFRQIRYMHELYHPYGIDVDATFHDATAHSPYHEGSHKEGEILAPGGISGDTIFRVWPRELIVDAHGRPLSVTVGEPIYNPHFSHLDNPRFAATHNLNTPDRPTPTRSTHTDANPARGTENHWAAVEHARLPDNRAPISDPRYQAPASDKPVSEPPRPGTAHPDEPAPTRSGPAPDRAHPHTRNEPPTSQTPSRPDRAPQSTPRSTGRDTAANSGFDRGLENHPGRAEDRSSSHRPAPADLRRQDTPPHPSIPAGHNRTDRPLDRNGSPADRSDRAPSHRDIQEHTPESPSNGGRRNTDRPSPTQTHEAHAAVVNQEVAAPRSAHSPSEALPFEVRRSVDAADQPVSDLVVRVHLDQRPGVSDHQMRSVADAAWKAAAAIAHPNARLPWGDRLRVEVRFMADPAKADLHAAVDHAATSGHDVWPVDSLPQTLGGRLREHLGLTADTGTGVGLDARDIGHLADRIAEANTSAPLRGLPDTREVGPGKLAPLEHPSYQQYVRDALREGDRYTTWFDPRTHEVGGAVNDGGPTVPGRRNSCGDNIMAGLSCFYGDPQISHPRHPDRLPDGSIDRCGPEVGVISRIGDWLGADWQAFGRAGAAGGFDELHQLIGTLGPGASAAVAVGYHARDPHTGALRYHSDGRPVVEEGHGVIVMFPRHAEGPVWWDPTMGRASDRPFPDLVAHAGSLHAIPLTQDAKPHVVEPDSHHRGSEPIPGPSVGTGPGVSDVPIRTRMGDLPGAIGRGDQPGPAHRAVEDGAGRGNWSDRRVSEPASPDRGRDLHDSTPGRLTDARRADLPTDHPRARETHPEQPDHSRVPDPTRNHGRPLTDRRGAFTRDRQDHTDPSTTRHPVHDGNLMDRPTPAHGRDLAEPGNHPVLERSQPLPPDIGNIPADRGENPPPHESDGDRTGRGEPSRGGDLSPDELRNLYKADPNAAPLPTPAVPEKDNLPPPKGMYRGEDQLLHRTHDQPGTYRTRADERLHDKRDPPNTHRTENAFNLIDDTTGRIISDGRRASDDIVYRARLIEKREYQIKDPEVQRRIMDLVAKRDAAVTKRDQATQIVERLMPEFGIKDVNSLNASKIDATVTEIETRIQADRTLPDNEKSARLDRLDEMRAAADERNQWAPQVGAASKELGDTAGPAFLTDPEERPNTVLLTPFPEAFDGARILDGAAFTPATATTPPTLHSGENKGVSSPLQSAETETGRAEQGSPEYYQRTVAIDQNLARVLTETPDQMRARGIDPESAEGIRLLGAKRELLDAFHDGTLRHVYHYINVDERGRVTVGIFESTRDGRSLDITNIGGIQRERVPERDLIEARERALERELREQKERILERLDPWERQYFSDLVKISNDNYRTPDPLVARYQAYAREALERAHALLDRGASLDAVTRELGVADRLLAESHERELSDRLHDFRGSELNSREMSTLERLLQIDARGRSIELTAGLDRAHERTIAKALEHVTQYRQEVLRDRERFIQKYLERARGLEKGVSAGREIDFAQLQQGYRELHAVLEYETAKEARALDELGLGPDDGRAVAQALAKEREQTLEKARDAYNREIIRQAVEKSRAPITRDKDERERFLRALREQARQIEQGRELELAHIQQMNDAMRQWRTHERQLEGRVIEGLSLDPTQAGLVAQQLEKARVRDYGRAPTILERELVVREHNSLVSGANSRTKDERGQSRVLEISRDHARQMNIDLYRLCRTADRVYGREIGIIELHSQGRDPVQVRYDSLELRYADAARAMERGLSREQVQVMFLMRISNARDPREAVREPPPVPPRVVRGREQERDRERERQRGREGRGR</sequence>
<proteinExistence type="predicted"/>
<feature type="compositionally biased region" description="Polar residues" evidence="1">
    <location>
        <begin position="578"/>
        <end position="601"/>
    </location>
</feature>
<dbReference type="InterPro" id="IPR028908">
    <property type="entry name" value="Tox-PL_dom"/>
</dbReference>
<dbReference type="Gene3D" id="3.90.210.10">
    <property type="entry name" value="Heat-Labile Enterotoxin, subunit A"/>
    <property type="match status" value="1"/>
</dbReference>
<comment type="caution">
    <text evidence="4">The sequence shown here is derived from an EMBL/GenBank/DDBJ whole genome shotgun (WGS) entry which is preliminary data.</text>
</comment>
<feature type="compositionally biased region" description="Basic and acidic residues" evidence="1">
    <location>
        <begin position="1831"/>
        <end position="1853"/>
    </location>
</feature>
<feature type="compositionally biased region" description="Polar residues" evidence="1">
    <location>
        <begin position="2129"/>
        <end position="2139"/>
    </location>
</feature>
<feature type="compositionally biased region" description="Basic and acidic residues" evidence="1">
    <location>
        <begin position="1690"/>
        <end position="1781"/>
    </location>
</feature>
<feature type="compositionally biased region" description="Basic and acidic residues" evidence="1">
    <location>
        <begin position="1893"/>
        <end position="1905"/>
    </location>
</feature>
<evidence type="ECO:0000259" key="2">
    <source>
        <dbReference type="Pfam" id="PF15644"/>
    </source>
</evidence>
<feature type="domain" description="Tox-PL" evidence="2">
    <location>
        <begin position="1478"/>
        <end position="1609"/>
    </location>
</feature>
<protein>
    <recommendedName>
        <fullName evidence="6">Papain fold toxin 1 (Glutamine deamidase) of polymorphic toxin system</fullName>
    </recommendedName>
</protein>
<feature type="region of interest" description="Disordered" evidence="1">
    <location>
        <begin position="1030"/>
        <end position="1059"/>
    </location>
</feature>
<gene>
    <name evidence="4" type="ORF">J2W56_006652</name>
</gene>
<feature type="region of interest" description="Disordered" evidence="1">
    <location>
        <begin position="2708"/>
        <end position="2746"/>
    </location>
</feature>
<feature type="compositionally biased region" description="Basic and acidic residues" evidence="1">
    <location>
        <begin position="497"/>
        <end position="542"/>
    </location>
</feature>
<dbReference type="Proteomes" id="UP001251217">
    <property type="component" value="Unassembled WGS sequence"/>
</dbReference>
<dbReference type="RefSeq" id="WP_310408169.1">
    <property type="nucleotide sequence ID" value="NZ_JAVDWW010000015.1"/>
</dbReference>
<dbReference type="Pfam" id="PF15644">
    <property type="entry name" value="Gln_amidase"/>
    <property type="match status" value="1"/>
</dbReference>
<feature type="compositionally biased region" description="Basic and acidic residues" evidence="1">
    <location>
        <begin position="2725"/>
        <end position="2746"/>
    </location>
</feature>
<keyword evidence="5" id="KW-1185">Reference proteome</keyword>
<evidence type="ECO:0000256" key="1">
    <source>
        <dbReference type="SAM" id="MobiDB-lite"/>
    </source>
</evidence>
<feature type="compositionally biased region" description="Low complexity" evidence="1">
    <location>
        <begin position="312"/>
        <end position="326"/>
    </location>
</feature>
<evidence type="ECO:0000313" key="5">
    <source>
        <dbReference type="Proteomes" id="UP001251217"/>
    </source>
</evidence>
<dbReference type="InterPro" id="IPR057746">
    <property type="entry name" value="CpnT-like_N"/>
</dbReference>
<feature type="compositionally biased region" description="Basic and acidic residues" evidence="1">
    <location>
        <begin position="1211"/>
        <end position="1227"/>
    </location>
</feature>
<evidence type="ECO:0000259" key="3">
    <source>
        <dbReference type="Pfam" id="PF25547"/>
    </source>
</evidence>
<evidence type="ECO:0008006" key="6">
    <source>
        <dbReference type="Google" id="ProtNLM"/>
    </source>
</evidence>
<feature type="compositionally biased region" description="Basic and acidic residues" evidence="1">
    <location>
        <begin position="1158"/>
        <end position="1172"/>
    </location>
</feature>
<feature type="region of interest" description="Disordered" evidence="1">
    <location>
        <begin position="293"/>
        <end position="700"/>
    </location>
</feature>
<feature type="region of interest" description="Disordered" evidence="1">
    <location>
        <begin position="1411"/>
        <end position="1430"/>
    </location>
</feature>
<feature type="compositionally biased region" description="Low complexity" evidence="1">
    <location>
        <begin position="1655"/>
        <end position="1667"/>
    </location>
</feature>
<feature type="compositionally biased region" description="Basic and acidic residues" evidence="1">
    <location>
        <begin position="1912"/>
        <end position="1930"/>
    </location>
</feature>
<feature type="compositionally biased region" description="Polar residues" evidence="1">
    <location>
        <begin position="471"/>
        <end position="483"/>
    </location>
</feature>
<feature type="compositionally biased region" description="Polar residues" evidence="1">
    <location>
        <begin position="1228"/>
        <end position="1246"/>
    </location>
</feature>
<name>A0ABU1XS76_9NOCA</name>
<feature type="domain" description="Outer membrane channel protein CpnT-like N-terminal" evidence="3">
    <location>
        <begin position="17"/>
        <end position="142"/>
    </location>
</feature>
<feature type="region of interest" description="Disordered" evidence="1">
    <location>
        <begin position="1071"/>
        <end position="1249"/>
    </location>
</feature>
<feature type="compositionally biased region" description="Polar residues" evidence="1">
    <location>
        <begin position="1125"/>
        <end position="1145"/>
    </location>
</feature>
<dbReference type="SUPFAM" id="SSF56399">
    <property type="entry name" value="ADP-ribosylation"/>
    <property type="match status" value="1"/>
</dbReference>
<dbReference type="Pfam" id="PF25547">
    <property type="entry name" value="WXG100_2"/>
    <property type="match status" value="1"/>
</dbReference>
<feature type="compositionally biased region" description="Polar residues" evidence="1">
    <location>
        <begin position="1035"/>
        <end position="1052"/>
    </location>
</feature>
<feature type="compositionally biased region" description="Low complexity" evidence="1">
    <location>
        <begin position="333"/>
        <end position="376"/>
    </location>
</feature>
<accession>A0ABU1XS76</accession>
<feature type="compositionally biased region" description="Basic and acidic residues" evidence="1">
    <location>
        <begin position="553"/>
        <end position="565"/>
    </location>
</feature>
<feature type="compositionally biased region" description="Basic and acidic residues" evidence="1">
    <location>
        <begin position="1638"/>
        <end position="1649"/>
    </location>
</feature>